<dbReference type="OrthoDB" id="5832279at2759"/>
<evidence type="ECO:0000313" key="3">
    <source>
        <dbReference type="EnsemblMetazoa" id="ISCW008852-PA"/>
    </source>
</evidence>
<dbReference type="Proteomes" id="UP000001555">
    <property type="component" value="Unassembled WGS sequence"/>
</dbReference>
<reference evidence="3" key="2">
    <citation type="submission" date="2020-05" db="UniProtKB">
        <authorList>
            <consortium name="EnsemblMetazoa"/>
        </authorList>
    </citation>
    <scope>IDENTIFICATION</scope>
    <source>
        <strain evidence="3">wikel</strain>
    </source>
</reference>
<keyword evidence="1" id="KW-0472">Membrane</keyword>
<dbReference type="VEuPathDB" id="VectorBase:ISCI008852"/>
<reference evidence="2 4" key="1">
    <citation type="submission" date="2008-03" db="EMBL/GenBank/DDBJ databases">
        <title>Annotation of Ixodes scapularis.</title>
        <authorList>
            <consortium name="Ixodes scapularis Genome Project Consortium"/>
            <person name="Caler E."/>
            <person name="Hannick L.I."/>
            <person name="Bidwell S."/>
            <person name="Joardar V."/>
            <person name="Thiagarajan M."/>
            <person name="Amedeo P."/>
            <person name="Galinsky K.J."/>
            <person name="Schobel S."/>
            <person name="Inman J."/>
            <person name="Hostetler J."/>
            <person name="Miller J."/>
            <person name="Hammond M."/>
            <person name="Megy K."/>
            <person name="Lawson D."/>
            <person name="Kodira C."/>
            <person name="Sutton G."/>
            <person name="Meyer J."/>
            <person name="Hill C.A."/>
            <person name="Birren B."/>
            <person name="Nene V."/>
            <person name="Collins F."/>
            <person name="Alarcon-Chaidez F."/>
            <person name="Wikel S."/>
            <person name="Strausberg R."/>
        </authorList>
    </citation>
    <scope>NUCLEOTIDE SEQUENCE [LARGE SCALE GENOMIC DNA]</scope>
    <source>
        <strain evidence="4">Wikel</strain>
        <strain evidence="2">Wikel colony</strain>
    </source>
</reference>
<dbReference type="AlphaFoldDB" id="B7PYS5"/>
<keyword evidence="1" id="KW-0812">Transmembrane</keyword>
<evidence type="ECO:0000313" key="4">
    <source>
        <dbReference type="Proteomes" id="UP000001555"/>
    </source>
</evidence>
<feature type="transmembrane region" description="Helical" evidence="1">
    <location>
        <begin position="12"/>
        <end position="33"/>
    </location>
</feature>
<dbReference type="EMBL" id="DS821790">
    <property type="protein sequence ID" value="EEC11747.1"/>
    <property type="molecule type" value="Genomic_DNA"/>
</dbReference>
<dbReference type="EnsemblMetazoa" id="ISCW008852-RA">
    <property type="protein sequence ID" value="ISCW008852-PA"/>
    <property type="gene ID" value="ISCW008852"/>
</dbReference>
<gene>
    <name evidence="2" type="ORF">IscW_ISCW008852</name>
</gene>
<dbReference type="VEuPathDB" id="VectorBase:ISCW008852"/>
<protein>
    <submittedName>
        <fullName evidence="2 3">Uncharacterized protein</fullName>
    </submittedName>
</protein>
<dbReference type="VEuPathDB" id="VectorBase:ISCP_006492"/>
<name>B7PYS5_IXOSC</name>
<keyword evidence="4" id="KW-1185">Reference proteome</keyword>
<evidence type="ECO:0000256" key="1">
    <source>
        <dbReference type="SAM" id="Phobius"/>
    </source>
</evidence>
<sequence>MEATNASPYLMLLQAGSFLLGTYGFVIFVKLASRPLPQQLLLRRKFTLLHLHFTLTRLQLVAFKAAGLTGVLPCVPPVASVVTGVSGVDRGYGHGLRRRPAKIVCCVAASAAGQCTPGR</sequence>
<dbReference type="HOGENOM" id="CLU_2064043_0_0_1"/>
<dbReference type="PaxDb" id="6945-B7PYS5"/>
<accession>B7PYS5</accession>
<evidence type="ECO:0000313" key="2">
    <source>
        <dbReference type="EMBL" id="EEC11747.1"/>
    </source>
</evidence>
<organism>
    <name type="scientific">Ixodes scapularis</name>
    <name type="common">Black-legged tick</name>
    <name type="synonym">Deer tick</name>
    <dbReference type="NCBI Taxonomy" id="6945"/>
    <lineage>
        <taxon>Eukaryota</taxon>
        <taxon>Metazoa</taxon>
        <taxon>Ecdysozoa</taxon>
        <taxon>Arthropoda</taxon>
        <taxon>Chelicerata</taxon>
        <taxon>Arachnida</taxon>
        <taxon>Acari</taxon>
        <taxon>Parasitiformes</taxon>
        <taxon>Ixodida</taxon>
        <taxon>Ixodoidea</taxon>
        <taxon>Ixodidae</taxon>
        <taxon>Ixodinae</taxon>
        <taxon>Ixodes</taxon>
    </lineage>
</organism>
<dbReference type="EMBL" id="ABJB010505273">
    <property type="status" value="NOT_ANNOTATED_CDS"/>
    <property type="molecule type" value="Genomic_DNA"/>
</dbReference>
<keyword evidence="1" id="KW-1133">Transmembrane helix</keyword>
<dbReference type="InParanoid" id="B7PYS5"/>
<proteinExistence type="predicted"/>